<name>A0ABT2JAQ8_9PSEU</name>
<dbReference type="InterPro" id="IPR010982">
    <property type="entry name" value="Lambda_DNA-bd_dom_sf"/>
</dbReference>
<evidence type="ECO:0000259" key="5">
    <source>
        <dbReference type="PROSITE" id="PS50932"/>
    </source>
</evidence>
<keyword evidence="7" id="KW-1185">Reference proteome</keyword>
<comment type="caution">
    <text evidence="6">The sequence shown here is derived from an EMBL/GenBank/DDBJ whole genome shotgun (WGS) entry which is preliminary data.</text>
</comment>
<dbReference type="SUPFAM" id="SSF47413">
    <property type="entry name" value="lambda repressor-like DNA-binding domains"/>
    <property type="match status" value="1"/>
</dbReference>
<keyword evidence="2" id="KW-0805">Transcription regulation</keyword>
<proteinExistence type="predicted"/>
<keyword evidence="1" id="KW-0678">Repressor</keyword>
<evidence type="ECO:0000256" key="2">
    <source>
        <dbReference type="ARBA" id="ARBA00023015"/>
    </source>
</evidence>
<dbReference type="CDD" id="cd01392">
    <property type="entry name" value="HTH_LacI"/>
    <property type="match status" value="1"/>
</dbReference>
<reference evidence="6 7" key="1">
    <citation type="submission" date="2021-02" db="EMBL/GenBank/DDBJ databases">
        <title>Actinophytocola xerophila sp. nov., isolated from soil of cotton cropping field.</title>
        <authorList>
            <person name="Huang R."/>
            <person name="Chen X."/>
            <person name="Ge X."/>
            <person name="Liu W."/>
        </authorList>
    </citation>
    <scope>NUCLEOTIDE SEQUENCE [LARGE SCALE GENOMIC DNA]</scope>
    <source>
        <strain evidence="6 7">S1-96</strain>
    </source>
</reference>
<protein>
    <submittedName>
        <fullName evidence="6">LacI family DNA-binding transcriptional regulator</fullName>
    </submittedName>
</protein>
<keyword evidence="3 6" id="KW-0238">DNA-binding</keyword>
<evidence type="ECO:0000313" key="6">
    <source>
        <dbReference type="EMBL" id="MCT2584866.1"/>
    </source>
</evidence>
<gene>
    <name evidence="6" type="ORF">JT362_17260</name>
</gene>
<dbReference type="PANTHER" id="PTHR30146">
    <property type="entry name" value="LACI-RELATED TRANSCRIPTIONAL REPRESSOR"/>
    <property type="match status" value="1"/>
</dbReference>
<dbReference type="PANTHER" id="PTHR30146:SF148">
    <property type="entry name" value="HTH-TYPE TRANSCRIPTIONAL REPRESSOR PURR-RELATED"/>
    <property type="match status" value="1"/>
</dbReference>
<dbReference type="InterPro" id="IPR046335">
    <property type="entry name" value="LacI/GalR-like_sensor"/>
</dbReference>
<evidence type="ECO:0000256" key="1">
    <source>
        <dbReference type="ARBA" id="ARBA00022491"/>
    </source>
</evidence>
<dbReference type="Gene3D" id="3.40.50.2300">
    <property type="match status" value="2"/>
</dbReference>
<sequence>MSQATVSLVISGGTLGNQVAESTRQAVLEAAAELGYTVNAAARSLKGGRNRMLGLYTFEPVFPVNQRDFYFPFLLGVEEATAAYEYDLLLFSSAGSGGDRRIYAGGVNRLKVADGCVLLGRHLHREDLAELVKEDFPFVFVGRREVPGVELSYVAADYVGATSDMVTTLARLGHRRLAYLKVTDDTEWTRDREAGFRQGLATAGIPDDQVRVFALAEKAALTATQLRDWLASGITAVLVEPTDDDGAIVALERAAAEAGVRIPQDVSVAVLGDPPLQDATRRDWTRFTLPREQMGREAVRILLELLDDNANARQLYLDCTQVLGDSVAEVPEQS</sequence>
<dbReference type="PROSITE" id="PS50932">
    <property type="entry name" value="HTH_LACI_2"/>
    <property type="match status" value="1"/>
</dbReference>
<dbReference type="EMBL" id="JAFFZE010000014">
    <property type="protein sequence ID" value="MCT2584866.1"/>
    <property type="molecule type" value="Genomic_DNA"/>
</dbReference>
<evidence type="ECO:0000256" key="3">
    <source>
        <dbReference type="ARBA" id="ARBA00023125"/>
    </source>
</evidence>
<feature type="domain" description="HTH lacI-type" evidence="5">
    <location>
        <begin position="1"/>
        <end position="47"/>
    </location>
</feature>
<dbReference type="GO" id="GO:0003677">
    <property type="term" value="F:DNA binding"/>
    <property type="evidence" value="ECO:0007669"/>
    <property type="project" value="UniProtKB-KW"/>
</dbReference>
<dbReference type="InterPro" id="IPR000843">
    <property type="entry name" value="HTH_LacI"/>
</dbReference>
<evidence type="ECO:0000313" key="7">
    <source>
        <dbReference type="Proteomes" id="UP001156441"/>
    </source>
</evidence>
<dbReference type="Proteomes" id="UP001156441">
    <property type="component" value="Unassembled WGS sequence"/>
</dbReference>
<dbReference type="Gene3D" id="1.10.260.40">
    <property type="entry name" value="lambda repressor-like DNA-binding domains"/>
    <property type="match status" value="1"/>
</dbReference>
<dbReference type="CDD" id="cd06267">
    <property type="entry name" value="PBP1_LacI_sugar_binding-like"/>
    <property type="match status" value="1"/>
</dbReference>
<keyword evidence="4" id="KW-0804">Transcription</keyword>
<evidence type="ECO:0000256" key="4">
    <source>
        <dbReference type="ARBA" id="ARBA00023163"/>
    </source>
</evidence>
<dbReference type="InterPro" id="IPR028082">
    <property type="entry name" value="Peripla_BP_I"/>
</dbReference>
<accession>A0ABT2JAQ8</accession>
<dbReference type="SMART" id="SM00354">
    <property type="entry name" value="HTH_LACI"/>
    <property type="match status" value="1"/>
</dbReference>
<dbReference type="SUPFAM" id="SSF53822">
    <property type="entry name" value="Periplasmic binding protein-like I"/>
    <property type="match status" value="1"/>
</dbReference>
<organism evidence="6 7">
    <name type="scientific">Actinophytocola gossypii</name>
    <dbReference type="NCBI Taxonomy" id="2812003"/>
    <lineage>
        <taxon>Bacteria</taxon>
        <taxon>Bacillati</taxon>
        <taxon>Actinomycetota</taxon>
        <taxon>Actinomycetes</taxon>
        <taxon>Pseudonocardiales</taxon>
        <taxon>Pseudonocardiaceae</taxon>
    </lineage>
</organism>
<dbReference type="Pfam" id="PF13377">
    <property type="entry name" value="Peripla_BP_3"/>
    <property type="match status" value="1"/>
</dbReference>